<reference evidence="5 6" key="1">
    <citation type="journal article" date="2015" name="Genome Announc.">
        <title>Expanding the biotechnology potential of lactobacilli through comparative genomics of 213 strains and associated genera.</title>
        <authorList>
            <person name="Sun Z."/>
            <person name="Harris H.M."/>
            <person name="McCann A."/>
            <person name="Guo C."/>
            <person name="Argimon S."/>
            <person name="Zhang W."/>
            <person name="Yang X."/>
            <person name="Jeffery I.B."/>
            <person name="Cooney J.C."/>
            <person name="Kagawa T.F."/>
            <person name="Liu W."/>
            <person name="Song Y."/>
            <person name="Salvetti E."/>
            <person name="Wrobel A."/>
            <person name="Rasinkangas P."/>
            <person name="Parkhill J."/>
            <person name="Rea M.C."/>
            <person name="O'Sullivan O."/>
            <person name="Ritari J."/>
            <person name="Douillard F.P."/>
            <person name="Paul Ross R."/>
            <person name="Yang R."/>
            <person name="Briner A.E."/>
            <person name="Felis G.E."/>
            <person name="de Vos W.M."/>
            <person name="Barrangou R."/>
            <person name="Klaenhammer T.R."/>
            <person name="Caufield P.W."/>
            <person name="Cui Y."/>
            <person name="Zhang H."/>
            <person name="O'Toole P.W."/>
        </authorList>
    </citation>
    <scope>NUCLEOTIDE SEQUENCE [LARGE SCALE GENOMIC DNA]</scope>
    <source>
        <strain evidence="5 6">DSM 20183</strain>
    </source>
</reference>
<dbReference type="InterPro" id="IPR000835">
    <property type="entry name" value="HTH_MarR-typ"/>
</dbReference>
<feature type="domain" description="HTH marR-type" evidence="4">
    <location>
        <begin position="1"/>
        <end position="138"/>
    </location>
</feature>
<keyword evidence="1" id="KW-0805">Transcription regulation</keyword>
<dbReference type="EMBL" id="AZDG01000020">
    <property type="protein sequence ID" value="KRK63884.1"/>
    <property type="molecule type" value="Genomic_DNA"/>
</dbReference>
<organism evidence="5 6">
    <name type="scientific">Companilactobacillus tucceti DSM 20183</name>
    <dbReference type="NCBI Taxonomy" id="1423811"/>
    <lineage>
        <taxon>Bacteria</taxon>
        <taxon>Bacillati</taxon>
        <taxon>Bacillota</taxon>
        <taxon>Bacilli</taxon>
        <taxon>Lactobacillales</taxon>
        <taxon>Lactobacillaceae</taxon>
        <taxon>Companilactobacillus</taxon>
    </lineage>
</organism>
<dbReference type="GO" id="GO:0003700">
    <property type="term" value="F:DNA-binding transcription factor activity"/>
    <property type="evidence" value="ECO:0007669"/>
    <property type="project" value="InterPro"/>
</dbReference>
<sequence length="147" mass="16971">MLSQKEINEIRAFNRKYTDQLGLLNKQVFNTGFSFQESRVLLEIGSHTELSPMEVAKNLDMDASYTSRIIKKLVKLKLVTKHESKKDARSKILILTKSGQELFNKIDDDSNKQIKQLVTNISPQKQEELYKSLTTAYDILFNNESEN</sequence>
<keyword evidence="6" id="KW-1185">Reference proteome</keyword>
<dbReference type="RefSeq" id="WP_057766796.1">
    <property type="nucleotide sequence ID" value="NZ_AZDG01000020.1"/>
</dbReference>
<keyword evidence="2" id="KW-0238">DNA-binding</keyword>
<dbReference type="InterPro" id="IPR036390">
    <property type="entry name" value="WH_DNA-bd_sf"/>
</dbReference>
<evidence type="ECO:0000256" key="3">
    <source>
        <dbReference type="ARBA" id="ARBA00023163"/>
    </source>
</evidence>
<comment type="caution">
    <text evidence="5">The sequence shown here is derived from an EMBL/GenBank/DDBJ whole genome shotgun (WGS) entry which is preliminary data.</text>
</comment>
<protein>
    <recommendedName>
        <fullName evidence="4">HTH marR-type domain-containing protein</fullName>
    </recommendedName>
</protein>
<evidence type="ECO:0000313" key="5">
    <source>
        <dbReference type="EMBL" id="KRK63884.1"/>
    </source>
</evidence>
<name>A0A0R1IYC3_9LACO</name>
<dbReference type="InterPro" id="IPR036388">
    <property type="entry name" value="WH-like_DNA-bd_sf"/>
</dbReference>
<dbReference type="Proteomes" id="UP000050929">
    <property type="component" value="Unassembled WGS sequence"/>
</dbReference>
<dbReference type="AlphaFoldDB" id="A0A0R1IYC3"/>
<evidence type="ECO:0000313" key="6">
    <source>
        <dbReference type="Proteomes" id="UP000050929"/>
    </source>
</evidence>
<dbReference type="GO" id="GO:0003677">
    <property type="term" value="F:DNA binding"/>
    <property type="evidence" value="ECO:0007669"/>
    <property type="project" value="UniProtKB-KW"/>
</dbReference>
<keyword evidence="3" id="KW-0804">Transcription</keyword>
<evidence type="ECO:0000256" key="2">
    <source>
        <dbReference type="ARBA" id="ARBA00023125"/>
    </source>
</evidence>
<evidence type="ECO:0000259" key="4">
    <source>
        <dbReference type="PROSITE" id="PS50995"/>
    </source>
</evidence>
<dbReference type="PANTHER" id="PTHR42756">
    <property type="entry name" value="TRANSCRIPTIONAL REGULATOR, MARR"/>
    <property type="match status" value="1"/>
</dbReference>
<dbReference type="SMART" id="SM00347">
    <property type="entry name" value="HTH_MARR"/>
    <property type="match status" value="1"/>
</dbReference>
<accession>A0A0R1IYC3</accession>
<dbReference type="SUPFAM" id="SSF46785">
    <property type="entry name" value="Winged helix' DNA-binding domain"/>
    <property type="match status" value="1"/>
</dbReference>
<proteinExistence type="predicted"/>
<dbReference type="STRING" id="1423811.FC72_GL001015"/>
<dbReference type="PATRIC" id="fig|1423811.3.peg.1027"/>
<dbReference type="PANTHER" id="PTHR42756:SF1">
    <property type="entry name" value="TRANSCRIPTIONAL REPRESSOR OF EMRAB OPERON"/>
    <property type="match status" value="1"/>
</dbReference>
<evidence type="ECO:0000256" key="1">
    <source>
        <dbReference type="ARBA" id="ARBA00023015"/>
    </source>
</evidence>
<gene>
    <name evidence="5" type="ORF">FC72_GL001015</name>
</gene>
<dbReference type="Gene3D" id="1.10.10.10">
    <property type="entry name" value="Winged helix-like DNA-binding domain superfamily/Winged helix DNA-binding domain"/>
    <property type="match status" value="1"/>
</dbReference>
<dbReference type="OrthoDB" id="5419426at2"/>
<dbReference type="PROSITE" id="PS50995">
    <property type="entry name" value="HTH_MARR_2"/>
    <property type="match status" value="1"/>
</dbReference>
<dbReference type="Pfam" id="PF12802">
    <property type="entry name" value="MarR_2"/>
    <property type="match status" value="1"/>
</dbReference>